<evidence type="ECO:0000259" key="2">
    <source>
        <dbReference type="PROSITE" id="PS50006"/>
    </source>
</evidence>
<dbReference type="Gene3D" id="3.30.70.270">
    <property type="match status" value="1"/>
</dbReference>
<dbReference type="EMBL" id="CP159837">
    <property type="protein sequence ID" value="XCM40045.1"/>
    <property type="molecule type" value="Genomic_DNA"/>
</dbReference>
<dbReference type="SUPFAM" id="SSF55073">
    <property type="entry name" value="Nucleotide cyclase"/>
    <property type="match status" value="1"/>
</dbReference>
<proteinExistence type="predicted"/>
<evidence type="ECO:0000313" key="4">
    <source>
        <dbReference type="EMBL" id="XCM40045.1"/>
    </source>
</evidence>
<dbReference type="PROSITE" id="PS50887">
    <property type="entry name" value="GGDEF"/>
    <property type="match status" value="1"/>
</dbReference>
<dbReference type="PANTHER" id="PTHR45138:SF9">
    <property type="entry name" value="DIGUANYLATE CYCLASE DGCM-RELATED"/>
    <property type="match status" value="1"/>
</dbReference>
<reference evidence="4" key="1">
    <citation type="submission" date="2024-07" db="EMBL/GenBank/DDBJ databases">
        <authorList>
            <person name="Kim Y.J."/>
            <person name="Jeong J.Y."/>
        </authorList>
    </citation>
    <scope>NUCLEOTIDE SEQUENCE</scope>
    <source>
        <strain evidence="4">GIHE-MW2</strain>
    </source>
</reference>
<dbReference type="GO" id="GO:0005886">
    <property type="term" value="C:plasma membrane"/>
    <property type="evidence" value="ECO:0007669"/>
    <property type="project" value="TreeGrafter"/>
</dbReference>
<dbReference type="Gene3D" id="2.60.200.20">
    <property type="match status" value="1"/>
</dbReference>
<dbReference type="RefSeq" id="WP_354636374.1">
    <property type="nucleotide sequence ID" value="NZ_CP159837.1"/>
</dbReference>
<dbReference type="PROSITE" id="PS50006">
    <property type="entry name" value="FHA_DOMAIN"/>
    <property type="match status" value="1"/>
</dbReference>
<dbReference type="AlphaFoldDB" id="A0AAU8JPP6"/>
<dbReference type="Pfam" id="PF00990">
    <property type="entry name" value="GGDEF"/>
    <property type="match status" value="1"/>
</dbReference>
<gene>
    <name evidence="4" type="ORF">ABWT76_003024</name>
</gene>
<accession>A0AAU8JPP6</accession>
<dbReference type="SUPFAM" id="SSF49879">
    <property type="entry name" value="SMAD/FHA domain"/>
    <property type="match status" value="1"/>
</dbReference>
<dbReference type="GO" id="GO:0052621">
    <property type="term" value="F:diguanylate cyclase activity"/>
    <property type="evidence" value="ECO:0007669"/>
    <property type="project" value="UniProtKB-EC"/>
</dbReference>
<dbReference type="NCBIfam" id="TIGR00254">
    <property type="entry name" value="GGDEF"/>
    <property type="match status" value="1"/>
</dbReference>
<feature type="domain" description="GGDEF" evidence="3">
    <location>
        <begin position="128"/>
        <end position="265"/>
    </location>
</feature>
<name>A0AAU8JPP6_9CYAN</name>
<dbReference type="CDD" id="cd01949">
    <property type="entry name" value="GGDEF"/>
    <property type="match status" value="1"/>
</dbReference>
<dbReference type="InterPro" id="IPR043128">
    <property type="entry name" value="Rev_trsase/Diguanyl_cyclase"/>
</dbReference>
<feature type="coiled-coil region" evidence="1">
    <location>
        <begin position="56"/>
        <end position="83"/>
    </location>
</feature>
<dbReference type="SMART" id="SM00267">
    <property type="entry name" value="GGDEF"/>
    <property type="match status" value="1"/>
</dbReference>
<dbReference type="EC" id="2.7.7.65" evidence="4"/>
<dbReference type="InterPro" id="IPR000160">
    <property type="entry name" value="GGDEF_dom"/>
</dbReference>
<keyword evidence="4" id="KW-0808">Transferase</keyword>
<evidence type="ECO:0000256" key="1">
    <source>
        <dbReference type="SAM" id="Coils"/>
    </source>
</evidence>
<dbReference type="GO" id="GO:1902201">
    <property type="term" value="P:negative regulation of bacterial-type flagellum-dependent cell motility"/>
    <property type="evidence" value="ECO:0007669"/>
    <property type="project" value="TreeGrafter"/>
</dbReference>
<keyword evidence="1" id="KW-0175">Coiled coil</keyword>
<dbReference type="GO" id="GO:0043709">
    <property type="term" value="P:cell adhesion involved in single-species biofilm formation"/>
    <property type="evidence" value="ECO:0007669"/>
    <property type="project" value="TreeGrafter"/>
</dbReference>
<dbReference type="InterPro" id="IPR050469">
    <property type="entry name" value="Diguanylate_Cyclase"/>
</dbReference>
<feature type="domain" description="FHA" evidence="2">
    <location>
        <begin position="303"/>
        <end position="351"/>
    </location>
</feature>
<keyword evidence="4" id="KW-0548">Nucleotidyltransferase</keyword>
<dbReference type="Pfam" id="PF00498">
    <property type="entry name" value="FHA"/>
    <property type="match status" value="1"/>
</dbReference>
<dbReference type="SMART" id="SM00240">
    <property type="entry name" value="FHA"/>
    <property type="match status" value="1"/>
</dbReference>
<sequence>MSNLIHLSQKYPPEKKSATFIRYSQNHQNWQQLFQLIDDIKNQIDHYRGEYSRLFDARKYQILQNLEAKIEKLNQEIFKHQEEEQYLLELNEKLHRFATIDRLTQVANRYCFDRYLDHEWHRLIRYQRPLSLIFCDIDFFKQYNDKYGHPAGDKCLQKVAQAIRGAVKRSTDLVARYGGEEFVVVLPGTDLSGAIKVASTIRSAAEQLRIPHSQSSVSEYVTLSLGLSSMIPNQASSPEQLLAEADAKLYEAKQSGRNCVKYSMNCQTCQQNQGEKISLTLKEIENINRTIMIHWSFEKKSMIRIGRAADNDVVLYHPLVSRHHLKLQWVGQTWELQSFGQNGTYINDREVEQAVVNGGEIIKLARFGPALQIDLINSE</sequence>
<dbReference type="InterPro" id="IPR029787">
    <property type="entry name" value="Nucleotide_cyclase"/>
</dbReference>
<dbReference type="InterPro" id="IPR000253">
    <property type="entry name" value="FHA_dom"/>
</dbReference>
<dbReference type="PANTHER" id="PTHR45138">
    <property type="entry name" value="REGULATORY COMPONENTS OF SENSORY TRANSDUCTION SYSTEM"/>
    <property type="match status" value="1"/>
</dbReference>
<organism evidence="4">
    <name type="scientific">Planktothricoides raciborskii GIHE-MW2</name>
    <dbReference type="NCBI Taxonomy" id="2792601"/>
    <lineage>
        <taxon>Bacteria</taxon>
        <taxon>Bacillati</taxon>
        <taxon>Cyanobacteriota</taxon>
        <taxon>Cyanophyceae</taxon>
        <taxon>Oscillatoriophycideae</taxon>
        <taxon>Oscillatoriales</taxon>
        <taxon>Oscillatoriaceae</taxon>
        <taxon>Planktothricoides</taxon>
    </lineage>
</organism>
<dbReference type="FunFam" id="3.30.70.270:FF:000001">
    <property type="entry name" value="Diguanylate cyclase domain protein"/>
    <property type="match status" value="1"/>
</dbReference>
<dbReference type="InterPro" id="IPR008984">
    <property type="entry name" value="SMAD_FHA_dom_sf"/>
</dbReference>
<evidence type="ECO:0000259" key="3">
    <source>
        <dbReference type="PROSITE" id="PS50887"/>
    </source>
</evidence>
<protein>
    <submittedName>
        <fullName evidence="4">Diguanylate cyclase</fullName>
        <ecNumber evidence="4">2.7.7.65</ecNumber>
    </submittedName>
</protein>